<dbReference type="OrthoDB" id="5196680at2"/>
<dbReference type="Proteomes" id="UP000203464">
    <property type="component" value="Unassembled WGS sequence"/>
</dbReference>
<evidence type="ECO:0000313" key="2">
    <source>
        <dbReference type="EMBL" id="SMX33687.1"/>
    </source>
</evidence>
<keyword evidence="3" id="KW-1185">Reference proteome</keyword>
<dbReference type="AlphaFoldDB" id="A0A238JU18"/>
<reference evidence="3" key="1">
    <citation type="submission" date="2017-05" db="EMBL/GenBank/DDBJ databases">
        <authorList>
            <person name="Rodrigo-Torres L."/>
            <person name="Arahal R. D."/>
            <person name="Lucena T."/>
        </authorList>
    </citation>
    <scope>NUCLEOTIDE SEQUENCE [LARGE SCALE GENOMIC DNA]</scope>
    <source>
        <strain evidence="3">CECT 8868</strain>
    </source>
</reference>
<organism evidence="2 3">
    <name type="scientific">Octadecabacter ascidiaceicola</name>
    <dbReference type="NCBI Taxonomy" id="1655543"/>
    <lineage>
        <taxon>Bacteria</taxon>
        <taxon>Pseudomonadati</taxon>
        <taxon>Pseudomonadota</taxon>
        <taxon>Alphaproteobacteria</taxon>
        <taxon>Rhodobacterales</taxon>
        <taxon>Roseobacteraceae</taxon>
        <taxon>Octadecabacter</taxon>
    </lineage>
</organism>
<proteinExistence type="predicted"/>
<sequence>MTGSPRTLREKLTAKPPQLAADKDGWSAHVWYLFANALVLTGLTVLPLLWAQNQSLGWWLGPAFLGLLLLWAFIAWVGPRSPKRHNKTGKPANEHFLLSHDQNGFMGALELDAKTAVFDGSNLYHFGVDQGIGTQPVRLIAQQLRREGYRIVSFFDANIFYTLIENGDYPAGQRHEQTGLRNVFGLAADETYIVPSGVQADKYILSSLKHLPVSFAISNDQFRDYAKVYGDLMKGNLWRKSVSIEGHEIRLTQHRFKTPLRINLAA</sequence>
<keyword evidence="1" id="KW-1133">Transmembrane helix</keyword>
<feature type="transmembrane region" description="Helical" evidence="1">
    <location>
        <begin position="30"/>
        <end position="50"/>
    </location>
</feature>
<dbReference type="RefSeq" id="WP_093995385.1">
    <property type="nucleotide sequence ID" value="NZ_FXYD01000001.1"/>
</dbReference>
<keyword evidence="1" id="KW-0472">Membrane</keyword>
<protein>
    <submittedName>
        <fullName evidence="2">Uncharacterized protein</fullName>
    </submittedName>
</protein>
<accession>A0A238JU18</accession>
<feature type="transmembrane region" description="Helical" evidence="1">
    <location>
        <begin position="56"/>
        <end position="77"/>
    </location>
</feature>
<evidence type="ECO:0000313" key="3">
    <source>
        <dbReference type="Proteomes" id="UP000203464"/>
    </source>
</evidence>
<dbReference type="EMBL" id="FXYD01000001">
    <property type="protein sequence ID" value="SMX33687.1"/>
    <property type="molecule type" value="Genomic_DNA"/>
</dbReference>
<name>A0A238JU18_9RHOB</name>
<evidence type="ECO:0000256" key="1">
    <source>
        <dbReference type="SAM" id="Phobius"/>
    </source>
</evidence>
<keyword evidence="1" id="KW-0812">Transmembrane</keyword>
<gene>
    <name evidence="2" type="ORF">OCA8868_01001</name>
</gene>